<gene>
    <name evidence="1" type="ORF">SDC9_85955</name>
</gene>
<reference evidence="1" key="1">
    <citation type="submission" date="2019-08" db="EMBL/GenBank/DDBJ databases">
        <authorList>
            <person name="Kucharzyk K."/>
            <person name="Murdoch R.W."/>
            <person name="Higgins S."/>
            <person name="Loffler F."/>
        </authorList>
    </citation>
    <scope>NUCLEOTIDE SEQUENCE</scope>
</reference>
<proteinExistence type="predicted"/>
<name>A0A644ZEL2_9ZZZZ</name>
<dbReference type="EMBL" id="VSSQ01008601">
    <property type="protein sequence ID" value="MPM39322.1"/>
    <property type="molecule type" value="Genomic_DNA"/>
</dbReference>
<dbReference type="AntiFam" id="ANF00133">
    <property type="entry name" value="Shadow ORF (opposite mccA)"/>
</dbReference>
<accession>A0A644ZEL2</accession>
<protein>
    <submittedName>
        <fullName evidence="1">Uncharacterized protein</fullName>
    </submittedName>
</protein>
<organism evidence="1">
    <name type="scientific">bioreactor metagenome</name>
    <dbReference type="NCBI Taxonomy" id="1076179"/>
    <lineage>
        <taxon>unclassified sequences</taxon>
        <taxon>metagenomes</taxon>
        <taxon>ecological metagenomes</taxon>
    </lineage>
</organism>
<comment type="caution">
    <text evidence="1">The sequence shown here is derived from an EMBL/GenBank/DDBJ whole genome shotgun (WGS) entry which is preliminary data.</text>
</comment>
<evidence type="ECO:0000313" key="1">
    <source>
        <dbReference type="EMBL" id="MPM39322.1"/>
    </source>
</evidence>
<dbReference type="AlphaFoldDB" id="A0A644ZEL2"/>
<sequence length="60" mass="6621">MTINLILLRNANFFTMDGIAFGNLDLCLDDIDTGNHFGNGMLNLNAGINFNEIKFIVRGS</sequence>